<proteinExistence type="predicted"/>
<reference evidence="1" key="1">
    <citation type="journal article" date="2015" name="Nature">
        <title>Complex archaea that bridge the gap between prokaryotes and eukaryotes.</title>
        <authorList>
            <person name="Spang A."/>
            <person name="Saw J.H."/>
            <person name="Jorgensen S.L."/>
            <person name="Zaremba-Niedzwiedzka K."/>
            <person name="Martijn J."/>
            <person name="Lind A.E."/>
            <person name="van Eijk R."/>
            <person name="Schleper C."/>
            <person name="Guy L."/>
            <person name="Ettema T.J."/>
        </authorList>
    </citation>
    <scope>NUCLEOTIDE SEQUENCE</scope>
</reference>
<name>A0A0F9E9U2_9ZZZZ</name>
<accession>A0A0F9E9U2</accession>
<protein>
    <submittedName>
        <fullName evidence="1">Uncharacterized protein</fullName>
    </submittedName>
</protein>
<comment type="caution">
    <text evidence="1">The sequence shown here is derived from an EMBL/GenBank/DDBJ whole genome shotgun (WGS) entry which is preliminary data.</text>
</comment>
<evidence type="ECO:0000313" key="1">
    <source>
        <dbReference type="EMBL" id="KKL26626.1"/>
    </source>
</evidence>
<gene>
    <name evidence="1" type="ORF">LCGC14_2393460</name>
</gene>
<organism evidence="1">
    <name type="scientific">marine sediment metagenome</name>
    <dbReference type="NCBI Taxonomy" id="412755"/>
    <lineage>
        <taxon>unclassified sequences</taxon>
        <taxon>metagenomes</taxon>
        <taxon>ecological metagenomes</taxon>
    </lineage>
</organism>
<dbReference type="EMBL" id="LAZR01035770">
    <property type="protein sequence ID" value="KKL26626.1"/>
    <property type="molecule type" value="Genomic_DNA"/>
</dbReference>
<dbReference type="AlphaFoldDB" id="A0A0F9E9U2"/>
<sequence>MNKQTIEGLKEIEDCITHELIAKRKISLFKPIYIDILLQAIQWGKRIEELESACTTKDAVIKTAMEFNDYSKKELATLKVELEKWQEMQIKCQAAWIKINNEIKQLRCQYAI</sequence>
<feature type="non-terminal residue" evidence="1">
    <location>
        <position position="112"/>
    </location>
</feature>